<protein>
    <recommendedName>
        <fullName evidence="3">SGNH/GDSL hydrolase family protein</fullName>
    </recommendedName>
</protein>
<evidence type="ECO:0008006" key="3">
    <source>
        <dbReference type="Google" id="ProtNLM"/>
    </source>
</evidence>
<reference evidence="1 2" key="1">
    <citation type="submission" date="2019-08" db="EMBL/GenBank/DDBJ databases">
        <title>Prosopis cineraria nodule microbiome.</title>
        <authorList>
            <person name="Ali R."/>
            <person name="Chaluvadi S.R."/>
            <person name="Wang X."/>
        </authorList>
    </citation>
    <scope>NUCLEOTIDE SEQUENCE [LARGE SCALE GENOMIC DNA]</scope>
    <source>
        <strain evidence="1 2">BG7</strain>
    </source>
</reference>
<dbReference type="EMBL" id="CP043498">
    <property type="protein sequence ID" value="QFY59983.1"/>
    <property type="molecule type" value="Genomic_DNA"/>
</dbReference>
<evidence type="ECO:0000313" key="2">
    <source>
        <dbReference type="Proteomes" id="UP000326881"/>
    </source>
</evidence>
<dbReference type="KEGG" id="rgr:FZ934_05780"/>
<dbReference type="RefSeq" id="WP_153270278.1">
    <property type="nucleotide sequence ID" value="NZ_CP043498.1"/>
</dbReference>
<proteinExistence type="predicted"/>
<dbReference type="Gene3D" id="3.40.50.1110">
    <property type="entry name" value="SGNH hydrolase"/>
    <property type="match status" value="1"/>
</dbReference>
<accession>A0A5Q0C3G0</accession>
<sequence>MLAILLACLLFLPPFSGYVSRGTESARDHFDKRPEQTALFIGNSRTFYNDMPHMVRAIADSAGYSKKLRIEMDAEPGVSLGDHIKSEKTQALLSQRWDHVVLQVLSSDQYSAQQSGPAWGDAENLIREVQAKGSLPVMFVTWRYTDQCTGNAGMPKTAGDLSPSGYADMHINIQRQHARLAALTGVVLVNVGMIWEAVQSQPKDFNLYHDCNHPSIYGSYLSALMFYSYFSGNDVLNVTFRPEGMSAQDAQMLRKVVSEYLAEGAKA</sequence>
<organism evidence="1 2">
    <name type="scientific">Rhizobium grahamii</name>
    <dbReference type="NCBI Taxonomy" id="1120045"/>
    <lineage>
        <taxon>Bacteria</taxon>
        <taxon>Pseudomonadati</taxon>
        <taxon>Pseudomonadota</taxon>
        <taxon>Alphaproteobacteria</taxon>
        <taxon>Hyphomicrobiales</taxon>
        <taxon>Rhizobiaceae</taxon>
        <taxon>Rhizobium/Agrobacterium group</taxon>
        <taxon>Rhizobium</taxon>
    </lineage>
</organism>
<gene>
    <name evidence="1" type="ORF">FZ934_05780</name>
</gene>
<dbReference type="InterPro" id="IPR036514">
    <property type="entry name" value="SGNH_hydro_sf"/>
</dbReference>
<dbReference type="AlphaFoldDB" id="A0A5Q0C3G0"/>
<name>A0A5Q0C3G0_9HYPH</name>
<dbReference type="SUPFAM" id="SSF52266">
    <property type="entry name" value="SGNH hydrolase"/>
    <property type="match status" value="1"/>
</dbReference>
<dbReference type="Proteomes" id="UP000326881">
    <property type="component" value="Chromosome"/>
</dbReference>
<dbReference type="OrthoDB" id="7443339at2"/>
<dbReference type="GO" id="GO:0016788">
    <property type="term" value="F:hydrolase activity, acting on ester bonds"/>
    <property type="evidence" value="ECO:0007669"/>
    <property type="project" value="UniProtKB-ARBA"/>
</dbReference>
<keyword evidence="2" id="KW-1185">Reference proteome</keyword>
<evidence type="ECO:0000313" key="1">
    <source>
        <dbReference type="EMBL" id="QFY59983.1"/>
    </source>
</evidence>